<sequence>MHDSEILKERLRPEMQNKITSTNADRHQETSNTLSKWSFVRDKYLVTGQDYCNSMVLVLHEKMENQAHVARHWNIPMEWAIAIKTCWNMLQQSAQCSVVFVRYKGNGAKMKLILRGVAMVNCDHAMYEEDSFEEQALMKKCAEEARESEEMERETEEREEMIE</sequence>
<feature type="compositionally biased region" description="Acidic residues" evidence="1">
    <location>
        <begin position="146"/>
        <end position="163"/>
    </location>
</feature>
<evidence type="ECO:0000256" key="1">
    <source>
        <dbReference type="SAM" id="MobiDB-lite"/>
    </source>
</evidence>
<accession>A0A2H3D5H1</accession>
<protein>
    <submittedName>
        <fullName evidence="2">Uncharacterized protein</fullName>
    </submittedName>
</protein>
<evidence type="ECO:0000313" key="3">
    <source>
        <dbReference type="Proteomes" id="UP000217790"/>
    </source>
</evidence>
<dbReference type="InParanoid" id="A0A2H3D5H1"/>
<dbReference type="AlphaFoldDB" id="A0A2H3D5H1"/>
<feature type="region of interest" description="Disordered" evidence="1">
    <location>
        <begin position="143"/>
        <end position="163"/>
    </location>
</feature>
<evidence type="ECO:0000313" key="2">
    <source>
        <dbReference type="EMBL" id="PBK82726.1"/>
    </source>
</evidence>
<dbReference type="OrthoDB" id="3269456at2759"/>
<reference evidence="3" key="1">
    <citation type="journal article" date="2017" name="Nat. Ecol. Evol.">
        <title>Genome expansion and lineage-specific genetic innovations in the forest pathogenic fungi Armillaria.</title>
        <authorList>
            <person name="Sipos G."/>
            <person name="Prasanna A.N."/>
            <person name="Walter M.C."/>
            <person name="O'Connor E."/>
            <person name="Balint B."/>
            <person name="Krizsan K."/>
            <person name="Kiss B."/>
            <person name="Hess J."/>
            <person name="Varga T."/>
            <person name="Slot J."/>
            <person name="Riley R."/>
            <person name="Boka B."/>
            <person name="Rigling D."/>
            <person name="Barry K."/>
            <person name="Lee J."/>
            <person name="Mihaltcheva S."/>
            <person name="LaButti K."/>
            <person name="Lipzen A."/>
            <person name="Waldron R."/>
            <person name="Moloney N.M."/>
            <person name="Sperisen C."/>
            <person name="Kredics L."/>
            <person name="Vagvoelgyi C."/>
            <person name="Patrignani A."/>
            <person name="Fitzpatrick D."/>
            <person name="Nagy I."/>
            <person name="Doyle S."/>
            <person name="Anderson J.B."/>
            <person name="Grigoriev I.V."/>
            <person name="Gueldener U."/>
            <person name="Muensterkoetter M."/>
            <person name="Nagy L.G."/>
        </authorList>
    </citation>
    <scope>NUCLEOTIDE SEQUENCE [LARGE SCALE GENOMIC DNA]</scope>
    <source>
        <strain evidence="3">Ar21-2</strain>
    </source>
</reference>
<organism evidence="2 3">
    <name type="scientific">Armillaria gallica</name>
    <name type="common">Bulbous honey fungus</name>
    <name type="synonym">Armillaria bulbosa</name>
    <dbReference type="NCBI Taxonomy" id="47427"/>
    <lineage>
        <taxon>Eukaryota</taxon>
        <taxon>Fungi</taxon>
        <taxon>Dikarya</taxon>
        <taxon>Basidiomycota</taxon>
        <taxon>Agaricomycotina</taxon>
        <taxon>Agaricomycetes</taxon>
        <taxon>Agaricomycetidae</taxon>
        <taxon>Agaricales</taxon>
        <taxon>Marasmiineae</taxon>
        <taxon>Physalacriaceae</taxon>
        <taxon>Armillaria</taxon>
    </lineage>
</organism>
<proteinExistence type="predicted"/>
<name>A0A2H3D5H1_ARMGA</name>
<gene>
    <name evidence="2" type="ORF">ARMGADRAFT_1038395</name>
</gene>
<keyword evidence="3" id="KW-1185">Reference proteome</keyword>
<dbReference type="Proteomes" id="UP000217790">
    <property type="component" value="Unassembled WGS sequence"/>
</dbReference>
<dbReference type="EMBL" id="KZ293713">
    <property type="protein sequence ID" value="PBK82726.1"/>
    <property type="molecule type" value="Genomic_DNA"/>
</dbReference>